<dbReference type="AlphaFoldDB" id="A0AAV2FVI5"/>
<name>A0AAV2FVI5_9ROSI</name>
<accession>A0AAV2FVI5</accession>
<evidence type="ECO:0000313" key="2">
    <source>
        <dbReference type="EMBL" id="CAL1401560.1"/>
    </source>
</evidence>
<protein>
    <submittedName>
        <fullName evidence="2">Uncharacterized protein</fullName>
    </submittedName>
</protein>
<reference evidence="2 3" key="1">
    <citation type="submission" date="2024-04" db="EMBL/GenBank/DDBJ databases">
        <authorList>
            <person name="Fracassetti M."/>
        </authorList>
    </citation>
    <scope>NUCLEOTIDE SEQUENCE [LARGE SCALE GENOMIC DNA]</scope>
</reference>
<keyword evidence="3" id="KW-1185">Reference proteome</keyword>
<evidence type="ECO:0000256" key="1">
    <source>
        <dbReference type="SAM" id="MobiDB-lite"/>
    </source>
</evidence>
<dbReference type="EMBL" id="OZ034820">
    <property type="protein sequence ID" value="CAL1401560.1"/>
    <property type="molecule type" value="Genomic_DNA"/>
</dbReference>
<evidence type="ECO:0000313" key="3">
    <source>
        <dbReference type="Proteomes" id="UP001497516"/>
    </source>
</evidence>
<sequence>MTRNSKKHTTRDLANEFADSALSESNDESSDFEVCFEDSDYDLMDKEDDLIYDNYVDEEAEAGNGFDFEMEDASNPKSPIAFDDDIAYDGDGELTHVVENGSEMKEGFPEFNVEENMDDPVFFDGLKFKSFDEFKEAAKHYAIRHKRNMGLSIMTS</sequence>
<organism evidence="2 3">
    <name type="scientific">Linum trigynum</name>
    <dbReference type="NCBI Taxonomy" id="586398"/>
    <lineage>
        <taxon>Eukaryota</taxon>
        <taxon>Viridiplantae</taxon>
        <taxon>Streptophyta</taxon>
        <taxon>Embryophyta</taxon>
        <taxon>Tracheophyta</taxon>
        <taxon>Spermatophyta</taxon>
        <taxon>Magnoliopsida</taxon>
        <taxon>eudicotyledons</taxon>
        <taxon>Gunneridae</taxon>
        <taxon>Pentapetalae</taxon>
        <taxon>rosids</taxon>
        <taxon>fabids</taxon>
        <taxon>Malpighiales</taxon>
        <taxon>Linaceae</taxon>
        <taxon>Linum</taxon>
    </lineage>
</organism>
<proteinExistence type="predicted"/>
<dbReference type="Proteomes" id="UP001497516">
    <property type="component" value="Chromosome 7"/>
</dbReference>
<gene>
    <name evidence="2" type="ORF">LTRI10_LOCUS41609</name>
</gene>
<feature type="region of interest" description="Disordered" evidence="1">
    <location>
        <begin position="1"/>
        <end position="31"/>
    </location>
</feature>